<sequence>CGQLIDRFGALKLLPFFLLPLAVATAAVALITPVWGVYVFMFLLGISSGFTSTVLGALWPEVYGLANLGGIRAIVVSAMVLSTAIGPGLSGLLIDRGVPLPTQLLWLSGWCVAACFVLAFAGWRVRLREAGHDAEPDHP</sequence>
<dbReference type="Gene3D" id="1.20.1250.20">
    <property type="entry name" value="MFS general substrate transporter like domains"/>
    <property type="match status" value="1"/>
</dbReference>
<dbReference type="SUPFAM" id="SSF103473">
    <property type="entry name" value="MFS general substrate transporter"/>
    <property type="match status" value="1"/>
</dbReference>
<dbReference type="InterPro" id="IPR020846">
    <property type="entry name" value="MFS_dom"/>
</dbReference>
<reference evidence="3" key="1">
    <citation type="submission" date="2013-08" db="EMBL/GenBank/DDBJ databases">
        <authorList>
            <person name="Mendez C."/>
            <person name="Richter M."/>
            <person name="Ferrer M."/>
            <person name="Sanchez J."/>
        </authorList>
    </citation>
    <scope>NUCLEOTIDE SEQUENCE</scope>
</reference>
<feature type="transmembrane region" description="Helical" evidence="1">
    <location>
        <begin position="37"/>
        <end position="59"/>
    </location>
</feature>
<proteinExistence type="predicted"/>
<comment type="caution">
    <text evidence="3">The sequence shown here is derived from an EMBL/GenBank/DDBJ whole genome shotgun (WGS) entry which is preliminary data.</text>
</comment>
<feature type="transmembrane region" description="Helical" evidence="1">
    <location>
        <begin position="13"/>
        <end position="31"/>
    </location>
</feature>
<dbReference type="AlphaFoldDB" id="T1B6Z3"/>
<name>T1B6Z3_9ZZZZ</name>
<dbReference type="PROSITE" id="PS50850">
    <property type="entry name" value="MFS"/>
    <property type="match status" value="1"/>
</dbReference>
<feature type="domain" description="Major facilitator superfamily (MFS) profile" evidence="2">
    <location>
        <begin position="1"/>
        <end position="139"/>
    </location>
</feature>
<dbReference type="Pfam" id="PF07690">
    <property type="entry name" value="MFS_1"/>
    <property type="match status" value="1"/>
</dbReference>
<dbReference type="GO" id="GO:0022857">
    <property type="term" value="F:transmembrane transporter activity"/>
    <property type="evidence" value="ECO:0007669"/>
    <property type="project" value="InterPro"/>
</dbReference>
<feature type="non-terminal residue" evidence="3">
    <location>
        <position position="1"/>
    </location>
</feature>
<keyword evidence="1" id="KW-0472">Membrane</keyword>
<evidence type="ECO:0000313" key="3">
    <source>
        <dbReference type="EMBL" id="EQD48764.1"/>
    </source>
</evidence>
<evidence type="ECO:0000259" key="2">
    <source>
        <dbReference type="PROSITE" id="PS50850"/>
    </source>
</evidence>
<accession>T1B6Z3</accession>
<keyword evidence="1" id="KW-0812">Transmembrane</keyword>
<feature type="transmembrane region" description="Helical" evidence="1">
    <location>
        <begin position="71"/>
        <end position="92"/>
    </location>
</feature>
<dbReference type="EMBL" id="AUZZ01005654">
    <property type="protein sequence ID" value="EQD48764.1"/>
    <property type="molecule type" value="Genomic_DNA"/>
</dbReference>
<feature type="transmembrane region" description="Helical" evidence="1">
    <location>
        <begin position="104"/>
        <end position="123"/>
    </location>
</feature>
<gene>
    <name evidence="3" type="ORF">B2A_07865</name>
</gene>
<dbReference type="InterPro" id="IPR036259">
    <property type="entry name" value="MFS_trans_sf"/>
</dbReference>
<organism evidence="3">
    <name type="scientific">mine drainage metagenome</name>
    <dbReference type="NCBI Taxonomy" id="410659"/>
    <lineage>
        <taxon>unclassified sequences</taxon>
        <taxon>metagenomes</taxon>
        <taxon>ecological metagenomes</taxon>
    </lineage>
</organism>
<dbReference type="InterPro" id="IPR011701">
    <property type="entry name" value="MFS"/>
</dbReference>
<keyword evidence="1" id="KW-1133">Transmembrane helix</keyword>
<protein>
    <submittedName>
        <fullName evidence="3">Major facilitator superfamily MFS_1</fullName>
    </submittedName>
</protein>
<reference evidence="3" key="2">
    <citation type="journal article" date="2014" name="ISME J.">
        <title>Microbial stratification in low pH oxic and suboxic macroscopic growths along an acid mine drainage.</title>
        <authorList>
            <person name="Mendez-Garcia C."/>
            <person name="Mesa V."/>
            <person name="Sprenger R.R."/>
            <person name="Richter M."/>
            <person name="Diez M.S."/>
            <person name="Solano J."/>
            <person name="Bargiela R."/>
            <person name="Golyshina O.V."/>
            <person name="Manteca A."/>
            <person name="Ramos J.L."/>
            <person name="Gallego J.R."/>
            <person name="Llorente I."/>
            <person name="Martins Dos Santos V.A."/>
            <person name="Jensen O.N."/>
            <person name="Pelaez A.I."/>
            <person name="Sanchez J."/>
            <person name="Ferrer M."/>
        </authorList>
    </citation>
    <scope>NUCLEOTIDE SEQUENCE</scope>
</reference>
<evidence type="ECO:0000256" key="1">
    <source>
        <dbReference type="SAM" id="Phobius"/>
    </source>
</evidence>